<dbReference type="RefSeq" id="WP_115218081.1">
    <property type="nucleotide sequence ID" value="NZ_UHIA01000004.1"/>
</dbReference>
<dbReference type="InterPro" id="IPR046160">
    <property type="entry name" value="DUF6162"/>
</dbReference>
<evidence type="ECO:0000256" key="1">
    <source>
        <dbReference type="SAM" id="Phobius"/>
    </source>
</evidence>
<keyword evidence="1" id="KW-0812">Transmembrane</keyword>
<dbReference type="Proteomes" id="UP000254575">
    <property type="component" value="Unassembled WGS sequence"/>
</dbReference>
<keyword evidence="1" id="KW-1133">Transmembrane helix</keyword>
<name>A0A380MTP7_9GAMM</name>
<dbReference type="Pfam" id="PF19659">
    <property type="entry name" value="DUF6162"/>
    <property type="match status" value="1"/>
</dbReference>
<dbReference type="EMBL" id="UHIA01000004">
    <property type="protein sequence ID" value="SUO95935.1"/>
    <property type="molecule type" value="Genomic_DNA"/>
</dbReference>
<protein>
    <submittedName>
        <fullName evidence="2">Uncharacterized protein</fullName>
    </submittedName>
</protein>
<dbReference type="OrthoDB" id="8449931at2"/>
<accession>A0A380MTP7</accession>
<sequence length="195" mass="21736">MNAEHRFVEIVPPARATKETLYVLAVCVLSIVVAAGIVRINQKDSQLQQSLGADEISLRYDLSAAEQGVFADLQVAFDDWLLQDENEPPPSVADWIANDFPPFNDQAEAGQRGNHQWTLLHQEGQAAYWGQSQDVATAGSLLWLLPAQRQGSDMQHFEVWHHKGSPSALPHRLDGEHLRAAGWKRINRNADIARS</sequence>
<keyword evidence="1" id="KW-0472">Membrane</keyword>
<gene>
    <name evidence="2" type="ORF">NCTC10717_00795</name>
</gene>
<proteinExistence type="predicted"/>
<dbReference type="AlphaFoldDB" id="A0A380MTP7"/>
<keyword evidence="3" id="KW-1185">Reference proteome</keyword>
<reference evidence="2 3" key="1">
    <citation type="submission" date="2018-06" db="EMBL/GenBank/DDBJ databases">
        <authorList>
            <consortium name="Pathogen Informatics"/>
            <person name="Doyle S."/>
        </authorList>
    </citation>
    <scope>NUCLEOTIDE SEQUENCE [LARGE SCALE GENOMIC DNA]</scope>
    <source>
        <strain evidence="2 3">NCTC10717</strain>
    </source>
</reference>
<evidence type="ECO:0000313" key="3">
    <source>
        <dbReference type="Proteomes" id="UP000254575"/>
    </source>
</evidence>
<feature type="transmembrane region" description="Helical" evidence="1">
    <location>
        <begin position="20"/>
        <end position="40"/>
    </location>
</feature>
<organism evidence="2 3">
    <name type="scientific">Suttonella indologenes</name>
    <dbReference type="NCBI Taxonomy" id="13276"/>
    <lineage>
        <taxon>Bacteria</taxon>
        <taxon>Pseudomonadati</taxon>
        <taxon>Pseudomonadota</taxon>
        <taxon>Gammaproteobacteria</taxon>
        <taxon>Cardiobacteriales</taxon>
        <taxon>Cardiobacteriaceae</taxon>
        <taxon>Suttonella</taxon>
    </lineage>
</organism>
<evidence type="ECO:0000313" key="2">
    <source>
        <dbReference type="EMBL" id="SUO95935.1"/>
    </source>
</evidence>